<comment type="caution">
    <text evidence="7">The sequence shown here is derived from an EMBL/GenBank/DDBJ whole genome shotgun (WGS) entry which is preliminary data.</text>
</comment>
<keyword evidence="4" id="KW-0862">Zinc</keyword>
<keyword evidence="8" id="KW-1185">Reference proteome</keyword>
<dbReference type="AlphaFoldDB" id="A0A6G0Y0J9"/>
<reference evidence="7 8" key="1">
    <citation type="submission" date="2019-08" db="EMBL/GenBank/DDBJ databases">
        <title>Whole genome of Aphis craccivora.</title>
        <authorList>
            <person name="Voronova N.V."/>
            <person name="Shulinski R.S."/>
            <person name="Bandarenka Y.V."/>
            <person name="Zhorov D.G."/>
            <person name="Warner D."/>
        </authorList>
    </citation>
    <scope>NUCLEOTIDE SEQUENCE [LARGE SCALE GENOMIC DNA]</scope>
    <source>
        <strain evidence="7">180601</strain>
        <tissue evidence="7">Whole Body</tissue>
    </source>
</reference>
<accession>A0A6G0Y0J9</accession>
<keyword evidence="5" id="KW-0539">Nucleus</keyword>
<evidence type="ECO:0000259" key="6">
    <source>
        <dbReference type="Pfam" id="PF04937"/>
    </source>
</evidence>
<dbReference type="GO" id="GO:0008270">
    <property type="term" value="F:zinc ion binding"/>
    <property type="evidence" value="ECO:0007669"/>
    <property type="project" value="UniProtKB-KW"/>
</dbReference>
<dbReference type="GO" id="GO:0005634">
    <property type="term" value="C:nucleus"/>
    <property type="evidence" value="ECO:0007669"/>
    <property type="project" value="UniProtKB-SubCell"/>
</dbReference>
<evidence type="ECO:0000313" key="7">
    <source>
        <dbReference type="EMBL" id="KAF0746630.1"/>
    </source>
</evidence>
<dbReference type="InterPro" id="IPR012337">
    <property type="entry name" value="RNaseH-like_sf"/>
</dbReference>
<evidence type="ECO:0000313" key="8">
    <source>
        <dbReference type="Proteomes" id="UP000478052"/>
    </source>
</evidence>
<dbReference type="Proteomes" id="UP000478052">
    <property type="component" value="Unassembled WGS sequence"/>
</dbReference>
<dbReference type="Pfam" id="PF04937">
    <property type="entry name" value="DUF659"/>
    <property type="match status" value="1"/>
</dbReference>
<evidence type="ECO:0000256" key="3">
    <source>
        <dbReference type="ARBA" id="ARBA00022771"/>
    </source>
</evidence>
<evidence type="ECO:0000256" key="2">
    <source>
        <dbReference type="ARBA" id="ARBA00022723"/>
    </source>
</evidence>
<feature type="domain" description="DUF659" evidence="6">
    <location>
        <begin position="41"/>
        <end position="171"/>
    </location>
</feature>
<protein>
    <recommendedName>
        <fullName evidence="6">DUF659 domain-containing protein</fullName>
    </recommendedName>
</protein>
<proteinExistence type="predicted"/>
<organism evidence="7 8">
    <name type="scientific">Aphis craccivora</name>
    <name type="common">Cowpea aphid</name>
    <dbReference type="NCBI Taxonomy" id="307492"/>
    <lineage>
        <taxon>Eukaryota</taxon>
        <taxon>Metazoa</taxon>
        <taxon>Ecdysozoa</taxon>
        <taxon>Arthropoda</taxon>
        <taxon>Hexapoda</taxon>
        <taxon>Insecta</taxon>
        <taxon>Pterygota</taxon>
        <taxon>Neoptera</taxon>
        <taxon>Paraneoptera</taxon>
        <taxon>Hemiptera</taxon>
        <taxon>Sternorrhyncha</taxon>
        <taxon>Aphidomorpha</taxon>
        <taxon>Aphidoidea</taxon>
        <taxon>Aphididae</taxon>
        <taxon>Aphidini</taxon>
        <taxon>Aphis</taxon>
        <taxon>Aphis</taxon>
    </lineage>
</organism>
<name>A0A6G0Y0J9_APHCR</name>
<evidence type="ECO:0000256" key="1">
    <source>
        <dbReference type="ARBA" id="ARBA00004123"/>
    </source>
</evidence>
<keyword evidence="3" id="KW-0863">Zinc-finger</keyword>
<dbReference type="OrthoDB" id="6630707at2759"/>
<sequence>LKIEQLFARAIYSSGTPFQIVDNSNWKLFFETLRPSWEVKSRYKLSTSHLEEEYNSVKQNVDVKIYESRSLGFMCDGWTNIRREPIINYIITTPVPIFYKTISTEAVSHSGTYIVKEISSIIQDLGPNKVLGVVTDNAKSMKSAWEIKKKNMFILKHMEINLSHKLNAIFKEKQTGKKLTLKLPVKTRWGSHVACLGSILDNKSTLQLFAIDDRVVKVLSDGTKKELLCDAFWKGIIQIHTFLKPVADWIIIIEGDAPQISLVPTIFKDLNDHFEQCLNTHSPENKIKIMLFLKNRKKFCITSLHYAANLLDPMLHDNVDEGHILADFAQYKVKEGLWSKSFIWDTVSKISTTTWWNGLCLSSQLSIIATRIIQLPATSAAWKEHLVHMEIFTQQREIDSLMTVLGS</sequence>
<dbReference type="SUPFAM" id="SSF53098">
    <property type="entry name" value="Ribonuclease H-like"/>
    <property type="match status" value="1"/>
</dbReference>
<dbReference type="EMBL" id="VUJU01007132">
    <property type="protein sequence ID" value="KAF0746630.1"/>
    <property type="molecule type" value="Genomic_DNA"/>
</dbReference>
<dbReference type="PANTHER" id="PTHR46481">
    <property type="entry name" value="ZINC FINGER BED DOMAIN-CONTAINING PROTEIN 4"/>
    <property type="match status" value="1"/>
</dbReference>
<comment type="subcellular location">
    <subcellularLocation>
        <location evidence="1">Nucleus</location>
    </subcellularLocation>
</comment>
<evidence type="ECO:0000256" key="4">
    <source>
        <dbReference type="ARBA" id="ARBA00022833"/>
    </source>
</evidence>
<keyword evidence="2" id="KW-0479">Metal-binding</keyword>
<evidence type="ECO:0000256" key="5">
    <source>
        <dbReference type="ARBA" id="ARBA00023242"/>
    </source>
</evidence>
<dbReference type="InterPro" id="IPR052035">
    <property type="entry name" value="ZnF_BED_domain_contain"/>
</dbReference>
<dbReference type="PANTHER" id="PTHR46481:SF10">
    <property type="entry name" value="ZINC FINGER BED DOMAIN-CONTAINING PROTEIN 39"/>
    <property type="match status" value="1"/>
</dbReference>
<feature type="non-terminal residue" evidence="7">
    <location>
        <position position="1"/>
    </location>
</feature>
<gene>
    <name evidence="7" type="ORF">FWK35_00033392</name>
</gene>
<dbReference type="InterPro" id="IPR007021">
    <property type="entry name" value="DUF659"/>
</dbReference>